<keyword evidence="1" id="KW-0285">Flavoprotein</keyword>
<dbReference type="KEGG" id="mon:G8E03_01865"/>
<keyword evidence="2" id="KW-0288">FMN</keyword>
<protein>
    <submittedName>
        <fullName evidence="5">Nitroreductase</fullName>
    </submittedName>
</protein>
<reference evidence="5 6" key="1">
    <citation type="submission" date="2020-03" db="EMBL/GenBank/DDBJ databases">
        <title>Complete genome sequence of Monaibacterium sp. ALG8 with diverse plasmids.</title>
        <authorList>
            <person name="Sun C."/>
        </authorList>
    </citation>
    <scope>NUCLEOTIDE SEQUENCE [LARGE SCALE GENOMIC DNA]</scope>
    <source>
        <strain evidence="5 6">ALG8</strain>
    </source>
</reference>
<dbReference type="CDD" id="cd02136">
    <property type="entry name" value="PnbA_NfnB-like"/>
    <property type="match status" value="1"/>
</dbReference>
<dbReference type="InterPro" id="IPR050627">
    <property type="entry name" value="Nitroreductase/BluB"/>
</dbReference>
<dbReference type="Pfam" id="PF00881">
    <property type="entry name" value="Nitroreductase"/>
    <property type="match status" value="1"/>
</dbReference>
<dbReference type="EMBL" id="CP049811">
    <property type="protein sequence ID" value="QIK39619.1"/>
    <property type="molecule type" value="Genomic_DNA"/>
</dbReference>
<keyword evidence="3" id="KW-0560">Oxidoreductase</keyword>
<evidence type="ECO:0000313" key="6">
    <source>
        <dbReference type="Proteomes" id="UP000500791"/>
    </source>
</evidence>
<sequence length="221" mass="24876">MQVHDAIAARRSTRAFLDNPVDTSHLTRLIEQAAGAPSGGNLQPWHVHLLNGEGMTRFRTMMEPRLDAGQVEATEYPIYPDSLSEPYRTRRFAVGEQMYDRLGIPRTDKAARLDWFRRNWRFFDAPAGLFLFVDRAMGAAQWSDLGGFLHGLMLLLVEDGLASCPQEAWAMQHTAVTEFCGAPADHMLFCGLSIGIPDPNHPLATFRTERAPLTEWLTLHE</sequence>
<proteinExistence type="predicted"/>
<dbReference type="RefSeq" id="WP_166187977.1">
    <property type="nucleotide sequence ID" value="NZ_CP049811.1"/>
</dbReference>
<evidence type="ECO:0000313" key="5">
    <source>
        <dbReference type="EMBL" id="QIK39619.1"/>
    </source>
</evidence>
<evidence type="ECO:0000256" key="3">
    <source>
        <dbReference type="ARBA" id="ARBA00023002"/>
    </source>
</evidence>
<dbReference type="InterPro" id="IPR029479">
    <property type="entry name" value="Nitroreductase"/>
</dbReference>
<feature type="domain" description="Nitroreductase" evidence="4">
    <location>
        <begin position="7"/>
        <end position="195"/>
    </location>
</feature>
<name>A0A6G7VHU5_9RHOB</name>
<dbReference type="GO" id="GO:0016491">
    <property type="term" value="F:oxidoreductase activity"/>
    <property type="evidence" value="ECO:0007669"/>
    <property type="project" value="UniProtKB-KW"/>
</dbReference>
<dbReference type="Gene3D" id="3.40.109.10">
    <property type="entry name" value="NADH Oxidase"/>
    <property type="match status" value="1"/>
</dbReference>
<organism evidence="5 6">
    <name type="scientific">Pontivivens nitratireducens</name>
    <dbReference type="NCBI Taxonomy" id="2758038"/>
    <lineage>
        <taxon>Bacteria</taxon>
        <taxon>Pseudomonadati</taxon>
        <taxon>Pseudomonadota</taxon>
        <taxon>Alphaproteobacteria</taxon>
        <taxon>Rhodobacterales</taxon>
        <taxon>Paracoccaceae</taxon>
        <taxon>Pontivivens</taxon>
    </lineage>
</organism>
<gene>
    <name evidence="5" type="ORF">G8E03_01865</name>
</gene>
<accession>A0A6G7VHU5</accession>
<evidence type="ECO:0000256" key="1">
    <source>
        <dbReference type="ARBA" id="ARBA00022630"/>
    </source>
</evidence>
<dbReference type="SUPFAM" id="SSF55469">
    <property type="entry name" value="FMN-dependent nitroreductase-like"/>
    <property type="match status" value="1"/>
</dbReference>
<dbReference type="PANTHER" id="PTHR23026">
    <property type="entry name" value="NADPH NITROREDUCTASE"/>
    <property type="match status" value="1"/>
</dbReference>
<dbReference type="PANTHER" id="PTHR23026:SF90">
    <property type="entry name" value="IODOTYROSINE DEIODINASE 1"/>
    <property type="match status" value="1"/>
</dbReference>
<evidence type="ECO:0000259" key="4">
    <source>
        <dbReference type="Pfam" id="PF00881"/>
    </source>
</evidence>
<dbReference type="AlphaFoldDB" id="A0A6G7VHU5"/>
<evidence type="ECO:0000256" key="2">
    <source>
        <dbReference type="ARBA" id="ARBA00022643"/>
    </source>
</evidence>
<keyword evidence="6" id="KW-1185">Reference proteome</keyword>
<dbReference type="Proteomes" id="UP000500791">
    <property type="component" value="Chromosome"/>
</dbReference>
<dbReference type="InterPro" id="IPR000415">
    <property type="entry name" value="Nitroreductase-like"/>
</dbReference>